<feature type="region of interest" description="Disordered" evidence="1">
    <location>
        <begin position="348"/>
        <end position="414"/>
    </location>
</feature>
<dbReference type="Gene3D" id="1.10.238.10">
    <property type="entry name" value="EF-hand"/>
    <property type="match status" value="2"/>
</dbReference>
<feature type="compositionally biased region" description="Basic and acidic residues" evidence="1">
    <location>
        <begin position="374"/>
        <end position="387"/>
    </location>
</feature>
<reference evidence="4 5" key="1">
    <citation type="submission" date="2016-07" db="EMBL/GenBank/DDBJ databases">
        <title>Pervasive Adenine N6-methylation of Active Genes in Fungi.</title>
        <authorList>
            <consortium name="DOE Joint Genome Institute"/>
            <person name="Mondo S.J."/>
            <person name="Dannebaum R.O."/>
            <person name="Kuo R.C."/>
            <person name="Labutti K."/>
            <person name="Haridas S."/>
            <person name="Kuo A."/>
            <person name="Salamov A."/>
            <person name="Ahrendt S.R."/>
            <person name="Lipzen A."/>
            <person name="Sullivan W."/>
            <person name="Andreopoulos W.B."/>
            <person name="Clum A."/>
            <person name="Lindquist E."/>
            <person name="Daum C."/>
            <person name="Ramamoorthy G.K."/>
            <person name="Gryganskyi A."/>
            <person name="Culley D."/>
            <person name="Magnuson J.K."/>
            <person name="James T.Y."/>
            <person name="O'Malley M.A."/>
            <person name="Stajich J.E."/>
            <person name="Spatafora J.W."/>
            <person name="Visel A."/>
            <person name="Grigoriev I.V."/>
        </authorList>
    </citation>
    <scope>NUCLEOTIDE SEQUENCE [LARGE SCALE GENOMIC DNA]</scope>
    <source>
        <strain evidence="4 5">68-887.2</strain>
    </source>
</reference>
<proteinExistence type="predicted"/>
<evidence type="ECO:0000259" key="2">
    <source>
        <dbReference type="PROSITE" id="PS50031"/>
    </source>
</evidence>
<accession>A0A1Y2BI25</accession>
<dbReference type="GO" id="GO:0016197">
    <property type="term" value="P:endosomal transport"/>
    <property type="evidence" value="ECO:0007669"/>
    <property type="project" value="TreeGrafter"/>
</dbReference>
<feature type="non-terminal residue" evidence="4">
    <location>
        <position position="1"/>
    </location>
</feature>
<keyword evidence="5" id="KW-1185">Reference proteome</keyword>
<name>A0A1Y2BI25_9TREE</name>
<organism evidence="4 5">
    <name type="scientific">Naematelia encephala</name>
    <dbReference type="NCBI Taxonomy" id="71784"/>
    <lineage>
        <taxon>Eukaryota</taxon>
        <taxon>Fungi</taxon>
        <taxon>Dikarya</taxon>
        <taxon>Basidiomycota</taxon>
        <taxon>Agaricomycotina</taxon>
        <taxon>Tremellomycetes</taxon>
        <taxon>Tremellales</taxon>
        <taxon>Naemateliaceae</taxon>
        <taxon>Naematelia</taxon>
    </lineage>
</organism>
<feature type="compositionally biased region" description="Polar residues" evidence="1">
    <location>
        <begin position="544"/>
        <end position="560"/>
    </location>
</feature>
<feature type="compositionally biased region" description="Basic and acidic residues" evidence="1">
    <location>
        <begin position="513"/>
        <end position="522"/>
    </location>
</feature>
<sequence>PLAAQTTGRNLPTLTPADRTKFTRIFVGCGPHNGVITGEKARDVFVKSKLGYEKLAQIWNLADTQQRGSLDLPDFIIGMYLIQSCMADPLLQLPATLPPGIYEQASGGRPPPTSPISRQNTGVSTPSRQNTASPGRPQHTGLQSQLTGQAAFHVPTSQAAFPAAWDVTAEAKAASDRFFTQLDTANKGVIDGDVAVPFMLQSQLEEGVLAAIWDLADIRHEGKLDRDEFAVAMYLINGKLAGRDVPKTLPASLVPPSLRGIAGSQEVLAPPGQSSAARDLFDLDFDEPTPAAPSATILPQTKPVSQPAFTPQPSFSPQPPATRAISPPPPDRYAAFSIVEKPANDLLDDESASVPDNSAEVGNKQNELNNTQRGLEELTKTRSELEKSTASSAAQLEELQSKLSEARVKHEAESKAVADLRVRVEEQSARSKQLNADFISAESDLSAMRSEKDELEQALLADKEEVRGLQKRIKEVDEEKATLKTLLEKLRKEARQQKGMVTITKKQLSTAEASRDAVKQDIADAENTTEAEPLPSSDAPFSPATLSTAASIALPSTPQALSPAPTGASQRSKNPFSMLRSPQPTESSSGPVALA</sequence>
<evidence type="ECO:0000256" key="1">
    <source>
        <dbReference type="SAM" id="MobiDB-lite"/>
    </source>
</evidence>
<dbReference type="InterPro" id="IPR002048">
    <property type="entry name" value="EF_hand_dom"/>
</dbReference>
<dbReference type="PROSITE" id="PS50031">
    <property type="entry name" value="EH"/>
    <property type="match status" value="2"/>
</dbReference>
<feature type="compositionally biased region" description="Polar residues" evidence="1">
    <location>
        <begin position="363"/>
        <end position="373"/>
    </location>
</feature>
<gene>
    <name evidence="4" type="ORF">BCR39DRAFT_445114</name>
</gene>
<dbReference type="STRING" id="71784.A0A1Y2BI25"/>
<dbReference type="EMBL" id="MCFC01000003">
    <property type="protein sequence ID" value="ORY34230.1"/>
    <property type="molecule type" value="Genomic_DNA"/>
</dbReference>
<dbReference type="GO" id="GO:0005737">
    <property type="term" value="C:cytoplasm"/>
    <property type="evidence" value="ECO:0007669"/>
    <property type="project" value="TreeGrafter"/>
</dbReference>
<feature type="region of interest" description="Disordered" evidence="1">
    <location>
        <begin position="284"/>
        <end position="333"/>
    </location>
</feature>
<feature type="domain" description="EH" evidence="2">
    <location>
        <begin position="18"/>
        <end position="108"/>
    </location>
</feature>
<feature type="region of interest" description="Disordered" evidence="1">
    <location>
        <begin position="101"/>
        <end position="144"/>
    </location>
</feature>
<dbReference type="CDD" id="cd00052">
    <property type="entry name" value="EH"/>
    <property type="match status" value="2"/>
</dbReference>
<dbReference type="InParanoid" id="A0A1Y2BI25"/>
<dbReference type="Proteomes" id="UP000193986">
    <property type="component" value="Unassembled WGS sequence"/>
</dbReference>
<feature type="domain" description="EH" evidence="2">
    <location>
        <begin position="171"/>
        <end position="260"/>
    </location>
</feature>
<feature type="non-terminal residue" evidence="4">
    <location>
        <position position="595"/>
    </location>
</feature>
<dbReference type="SUPFAM" id="SSF47473">
    <property type="entry name" value="EF-hand"/>
    <property type="match status" value="2"/>
</dbReference>
<dbReference type="GO" id="GO:0005509">
    <property type="term" value="F:calcium ion binding"/>
    <property type="evidence" value="ECO:0007669"/>
    <property type="project" value="InterPro"/>
</dbReference>
<dbReference type="SMART" id="SM00027">
    <property type="entry name" value="EH"/>
    <property type="match status" value="2"/>
</dbReference>
<feature type="compositionally biased region" description="Basic and acidic residues" evidence="1">
    <location>
        <begin position="404"/>
        <end position="414"/>
    </location>
</feature>
<evidence type="ECO:0000259" key="3">
    <source>
        <dbReference type="PROSITE" id="PS50222"/>
    </source>
</evidence>
<dbReference type="InterPro" id="IPR000261">
    <property type="entry name" value="EH_dom"/>
</dbReference>
<dbReference type="PROSITE" id="PS50222">
    <property type="entry name" value="EF_HAND_2"/>
    <property type="match status" value="1"/>
</dbReference>
<feature type="compositionally biased region" description="Polar residues" evidence="1">
    <location>
        <begin position="567"/>
        <end position="595"/>
    </location>
</feature>
<dbReference type="GO" id="GO:0005886">
    <property type="term" value="C:plasma membrane"/>
    <property type="evidence" value="ECO:0007669"/>
    <property type="project" value="TreeGrafter"/>
</dbReference>
<dbReference type="PANTHER" id="PTHR11216">
    <property type="entry name" value="EH DOMAIN"/>
    <property type="match status" value="1"/>
</dbReference>
<feature type="compositionally biased region" description="Polar residues" evidence="1">
    <location>
        <begin position="115"/>
        <end position="133"/>
    </location>
</feature>
<dbReference type="GO" id="GO:0006897">
    <property type="term" value="P:endocytosis"/>
    <property type="evidence" value="ECO:0007669"/>
    <property type="project" value="TreeGrafter"/>
</dbReference>
<protein>
    <submittedName>
        <fullName evidence="4">Uncharacterized protein</fullName>
    </submittedName>
</protein>
<dbReference type="AlphaFoldDB" id="A0A1Y2BI25"/>
<feature type="compositionally biased region" description="Pro residues" evidence="1">
    <location>
        <begin position="314"/>
        <end position="331"/>
    </location>
</feature>
<evidence type="ECO:0000313" key="5">
    <source>
        <dbReference type="Proteomes" id="UP000193986"/>
    </source>
</evidence>
<dbReference type="InterPro" id="IPR011992">
    <property type="entry name" value="EF-hand-dom_pair"/>
</dbReference>
<dbReference type="Pfam" id="PF12763">
    <property type="entry name" value="EH"/>
    <property type="match status" value="2"/>
</dbReference>
<feature type="region of interest" description="Disordered" evidence="1">
    <location>
        <begin position="503"/>
        <end position="595"/>
    </location>
</feature>
<dbReference type="PANTHER" id="PTHR11216:SF170">
    <property type="entry name" value="DYNAMIN ASSOCIATED PROTEIN 160, ISOFORM D"/>
    <property type="match status" value="1"/>
</dbReference>
<comment type="caution">
    <text evidence="4">The sequence shown here is derived from an EMBL/GenBank/DDBJ whole genome shotgun (WGS) entry which is preliminary data.</text>
</comment>
<evidence type="ECO:0000313" key="4">
    <source>
        <dbReference type="EMBL" id="ORY34230.1"/>
    </source>
</evidence>
<dbReference type="OrthoDB" id="524326at2759"/>
<feature type="domain" description="EF-hand" evidence="3">
    <location>
        <begin position="204"/>
        <end position="239"/>
    </location>
</feature>